<evidence type="ECO:0000313" key="4">
    <source>
        <dbReference type="Proteomes" id="UP000308730"/>
    </source>
</evidence>
<feature type="region of interest" description="Disordered" evidence="1">
    <location>
        <begin position="148"/>
        <end position="178"/>
    </location>
</feature>
<evidence type="ECO:0000256" key="1">
    <source>
        <dbReference type="SAM" id="MobiDB-lite"/>
    </source>
</evidence>
<dbReference type="AlphaFoldDB" id="A0A4S4MZF7"/>
<name>A0A4S4MZF7_9APHY</name>
<reference evidence="3 4" key="1">
    <citation type="submission" date="2019-02" db="EMBL/GenBank/DDBJ databases">
        <title>Genome sequencing of the rare red list fungi Antrodiella citrinella (Flaviporus citrinellus).</title>
        <authorList>
            <person name="Buettner E."/>
            <person name="Kellner H."/>
        </authorList>
    </citation>
    <scope>NUCLEOTIDE SEQUENCE [LARGE SCALE GENOMIC DNA]</scope>
    <source>
        <strain evidence="3 4">DSM 108506</strain>
    </source>
</reference>
<dbReference type="EMBL" id="SGPM01000064">
    <property type="protein sequence ID" value="THH30908.1"/>
    <property type="molecule type" value="Genomic_DNA"/>
</dbReference>
<feature type="transmembrane region" description="Helical" evidence="2">
    <location>
        <begin position="25"/>
        <end position="45"/>
    </location>
</feature>
<proteinExistence type="predicted"/>
<keyword evidence="4" id="KW-1185">Reference proteome</keyword>
<keyword evidence="2" id="KW-0472">Membrane</keyword>
<evidence type="ECO:0000313" key="3">
    <source>
        <dbReference type="EMBL" id="THH30908.1"/>
    </source>
</evidence>
<dbReference type="OrthoDB" id="10570042at2759"/>
<keyword evidence="2" id="KW-1133">Transmembrane helix</keyword>
<organism evidence="3 4">
    <name type="scientific">Antrodiella citrinella</name>
    <dbReference type="NCBI Taxonomy" id="2447956"/>
    <lineage>
        <taxon>Eukaryota</taxon>
        <taxon>Fungi</taxon>
        <taxon>Dikarya</taxon>
        <taxon>Basidiomycota</taxon>
        <taxon>Agaricomycotina</taxon>
        <taxon>Agaricomycetes</taxon>
        <taxon>Polyporales</taxon>
        <taxon>Steccherinaceae</taxon>
        <taxon>Antrodiella</taxon>
    </lineage>
</organism>
<protein>
    <submittedName>
        <fullName evidence="3">Uncharacterized protein</fullName>
    </submittedName>
</protein>
<accession>A0A4S4MZF7</accession>
<sequence>MSSPTPSPNDPNNNVPNLGSTGTPLIFVFLGAGLLVGAVFALLILRRFYPRRRRAAAAAAAASLSFGRRRDELLDEKPLLWDVRFETKEDIYDETTWDAMTPMSARFIPDNKIPPPAPLELFTLDSLQSESDAPHTSRLSGLRRHLHLGRSHSPAPTDVSNDSTPSFESPTGGYTRSGTLQVAVAVGMPRPRRSEQQSRGEGEYCLGISAIPWNERTIAKAASAI</sequence>
<keyword evidence="2" id="KW-0812">Transmembrane</keyword>
<evidence type="ECO:0000256" key="2">
    <source>
        <dbReference type="SAM" id="Phobius"/>
    </source>
</evidence>
<comment type="caution">
    <text evidence="3">The sequence shown here is derived from an EMBL/GenBank/DDBJ whole genome shotgun (WGS) entry which is preliminary data.</text>
</comment>
<feature type="compositionally biased region" description="Polar residues" evidence="1">
    <location>
        <begin position="158"/>
        <end position="178"/>
    </location>
</feature>
<gene>
    <name evidence="3" type="ORF">EUX98_g3291</name>
</gene>
<dbReference type="Proteomes" id="UP000308730">
    <property type="component" value="Unassembled WGS sequence"/>
</dbReference>